<keyword evidence="3" id="KW-1185">Reference proteome</keyword>
<gene>
    <name evidence="2" type="ORF">Ami3637_01850</name>
</gene>
<accession>A0A6P1MBK7</accession>
<name>A0A6P1MBK7_9FIRM</name>
<dbReference type="EMBL" id="CP047591">
    <property type="protein sequence ID" value="QHI71307.1"/>
    <property type="molecule type" value="Genomic_DNA"/>
</dbReference>
<keyword evidence="1" id="KW-0812">Transmembrane</keyword>
<reference evidence="2 3" key="1">
    <citation type="submission" date="2020-01" db="EMBL/GenBank/DDBJ databases">
        <title>Genomic analysis of Aminipila sp. CBA3637.</title>
        <authorList>
            <person name="Kim Y.B."/>
            <person name="Roh S.W."/>
        </authorList>
    </citation>
    <scope>NUCLEOTIDE SEQUENCE [LARGE SCALE GENOMIC DNA]</scope>
    <source>
        <strain evidence="2 3">CBA3637</strain>
    </source>
</reference>
<dbReference type="AlphaFoldDB" id="A0A6P1MBK7"/>
<sequence length="223" mass="24814">MKKAKWVLLIIVSLIIILTMGILLYIFVGENSDTKTSQKEVEGMTNVIIQEIDSKIKGDEGSDKLDINSNSEQIASPEGIEAKEQENKNGIAQKQTQNMDGKEKQILSIYDSAFYELQNSANGMVDGLLAGIKSDYSALKANNEASLDKMMKLGASYTKRANALEKQVDSSVSTILDKMESDMANQGISSEKIKAYRQAYEAEYKKQKETRRNAVMSKAKEFM</sequence>
<feature type="transmembrane region" description="Helical" evidence="1">
    <location>
        <begin position="7"/>
        <end position="28"/>
    </location>
</feature>
<evidence type="ECO:0000313" key="3">
    <source>
        <dbReference type="Proteomes" id="UP000463883"/>
    </source>
</evidence>
<evidence type="ECO:0000256" key="1">
    <source>
        <dbReference type="SAM" id="Phobius"/>
    </source>
</evidence>
<dbReference type="KEGG" id="amic:Ami3637_01850"/>
<keyword evidence="1" id="KW-1133">Transmembrane helix</keyword>
<dbReference type="Proteomes" id="UP000463883">
    <property type="component" value="Chromosome"/>
</dbReference>
<proteinExistence type="predicted"/>
<organism evidence="2 3">
    <name type="scientific">Aminipila terrae</name>
    <dbReference type="NCBI Taxonomy" id="2697030"/>
    <lineage>
        <taxon>Bacteria</taxon>
        <taxon>Bacillati</taxon>
        <taxon>Bacillota</taxon>
        <taxon>Clostridia</taxon>
        <taxon>Peptostreptococcales</taxon>
        <taxon>Anaerovoracaceae</taxon>
        <taxon>Aminipila</taxon>
    </lineage>
</organism>
<evidence type="ECO:0000313" key="2">
    <source>
        <dbReference type="EMBL" id="QHI71307.1"/>
    </source>
</evidence>
<keyword evidence="1" id="KW-0472">Membrane</keyword>
<dbReference type="RefSeq" id="WP_162361082.1">
    <property type="nucleotide sequence ID" value="NZ_CP047591.1"/>
</dbReference>
<protein>
    <submittedName>
        <fullName evidence="2">Uncharacterized protein</fullName>
    </submittedName>
</protein>